<comment type="caution">
    <text evidence="2">The sequence shown here is derived from an EMBL/GenBank/DDBJ whole genome shotgun (WGS) entry which is preliminary data.</text>
</comment>
<dbReference type="Proteomes" id="UP001278766">
    <property type="component" value="Unassembled WGS sequence"/>
</dbReference>
<protein>
    <submittedName>
        <fullName evidence="2">Uncharacterized protein</fullName>
    </submittedName>
</protein>
<evidence type="ECO:0000313" key="3">
    <source>
        <dbReference type="Proteomes" id="UP001278766"/>
    </source>
</evidence>
<dbReference type="GeneID" id="87841866"/>
<dbReference type="RefSeq" id="XP_062653938.1">
    <property type="nucleotide sequence ID" value="XM_062804918.1"/>
</dbReference>
<accession>A0AAE0H5L3</accession>
<name>A0AAE0H5L3_9PEZI</name>
<reference evidence="2" key="2">
    <citation type="submission" date="2023-06" db="EMBL/GenBank/DDBJ databases">
        <authorList>
            <consortium name="Lawrence Berkeley National Laboratory"/>
            <person name="Haridas S."/>
            <person name="Hensen N."/>
            <person name="Bonometti L."/>
            <person name="Westerberg I."/>
            <person name="Brannstrom I.O."/>
            <person name="Guillou S."/>
            <person name="Cros-Aarteil S."/>
            <person name="Calhoun S."/>
            <person name="Kuo A."/>
            <person name="Mondo S."/>
            <person name="Pangilinan J."/>
            <person name="Riley R."/>
            <person name="Labutti K."/>
            <person name="Andreopoulos B."/>
            <person name="Lipzen A."/>
            <person name="Chen C."/>
            <person name="Yanf M."/>
            <person name="Daum C."/>
            <person name="Ng V."/>
            <person name="Clum A."/>
            <person name="Steindorff A."/>
            <person name="Ohm R."/>
            <person name="Martin F."/>
            <person name="Silar P."/>
            <person name="Natvig D."/>
            <person name="Lalanne C."/>
            <person name="Gautier V."/>
            <person name="Ament-Velasquez S.L."/>
            <person name="Kruys A."/>
            <person name="Hutchinson M.I."/>
            <person name="Powell A.J."/>
            <person name="Barry K."/>
            <person name="Miller A.N."/>
            <person name="Grigoriev I.V."/>
            <person name="Debuchy R."/>
            <person name="Gladieux P."/>
            <person name="Thoren M.H."/>
            <person name="Johannesson H."/>
        </authorList>
    </citation>
    <scope>NUCLEOTIDE SEQUENCE</scope>
    <source>
        <strain evidence="2">CBS 168.71</strain>
    </source>
</reference>
<gene>
    <name evidence="2" type="ORF">B0H64DRAFT_412313</name>
</gene>
<proteinExistence type="predicted"/>
<reference evidence="2" key="1">
    <citation type="journal article" date="2023" name="Mol. Phylogenet. Evol.">
        <title>Genome-scale phylogeny and comparative genomics of the fungal order Sordariales.</title>
        <authorList>
            <person name="Hensen N."/>
            <person name="Bonometti L."/>
            <person name="Westerberg I."/>
            <person name="Brannstrom I.O."/>
            <person name="Guillou S."/>
            <person name="Cros-Aarteil S."/>
            <person name="Calhoun S."/>
            <person name="Haridas S."/>
            <person name="Kuo A."/>
            <person name="Mondo S."/>
            <person name="Pangilinan J."/>
            <person name="Riley R."/>
            <person name="LaButti K."/>
            <person name="Andreopoulos B."/>
            <person name="Lipzen A."/>
            <person name="Chen C."/>
            <person name="Yan M."/>
            <person name="Daum C."/>
            <person name="Ng V."/>
            <person name="Clum A."/>
            <person name="Steindorff A."/>
            <person name="Ohm R.A."/>
            <person name="Martin F."/>
            <person name="Silar P."/>
            <person name="Natvig D.O."/>
            <person name="Lalanne C."/>
            <person name="Gautier V."/>
            <person name="Ament-Velasquez S.L."/>
            <person name="Kruys A."/>
            <person name="Hutchinson M.I."/>
            <person name="Powell A.J."/>
            <person name="Barry K."/>
            <person name="Miller A.N."/>
            <person name="Grigoriev I.V."/>
            <person name="Debuchy R."/>
            <person name="Gladieux P."/>
            <person name="Hiltunen Thoren M."/>
            <person name="Johannesson H."/>
        </authorList>
    </citation>
    <scope>NUCLEOTIDE SEQUENCE</scope>
    <source>
        <strain evidence="2">CBS 168.71</strain>
    </source>
</reference>
<evidence type="ECO:0000313" key="2">
    <source>
        <dbReference type="EMBL" id="KAK3290424.1"/>
    </source>
</evidence>
<dbReference type="EMBL" id="JAUEPN010000013">
    <property type="protein sequence ID" value="KAK3290424.1"/>
    <property type="molecule type" value="Genomic_DNA"/>
</dbReference>
<keyword evidence="3" id="KW-1185">Reference proteome</keyword>
<evidence type="ECO:0000256" key="1">
    <source>
        <dbReference type="SAM" id="MobiDB-lite"/>
    </source>
</evidence>
<dbReference type="AlphaFoldDB" id="A0AAE0H5L3"/>
<feature type="region of interest" description="Disordered" evidence="1">
    <location>
        <begin position="62"/>
        <end position="83"/>
    </location>
</feature>
<feature type="compositionally biased region" description="Pro residues" evidence="1">
    <location>
        <begin position="72"/>
        <end position="83"/>
    </location>
</feature>
<organism evidence="2 3">
    <name type="scientific">Chaetomium fimeti</name>
    <dbReference type="NCBI Taxonomy" id="1854472"/>
    <lineage>
        <taxon>Eukaryota</taxon>
        <taxon>Fungi</taxon>
        <taxon>Dikarya</taxon>
        <taxon>Ascomycota</taxon>
        <taxon>Pezizomycotina</taxon>
        <taxon>Sordariomycetes</taxon>
        <taxon>Sordariomycetidae</taxon>
        <taxon>Sordariales</taxon>
        <taxon>Chaetomiaceae</taxon>
        <taxon>Chaetomium</taxon>
    </lineage>
</organism>
<sequence>MRHRGRDVHVVVLVPDGAKWAGERIFWTDENGGLGELRQKKYRNVIDSGRARTRRGTRTYDRDWDMEFPSPGVLPPHPQSARW</sequence>